<gene>
    <name evidence="3" type="ORF">BP5553_07046</name>
</gene>
<comment type="caution">
    <text evidence="3">The sequence shown here is derived from an EMBL/GenBank/DDBJ whole genome shotgun (WGS) entry which is preliminary data.</text>
</comment>
<feature type="compositionally biased region" description="Acidic residues" evidence="1">
    <location>
        <begin position="153"/>
        <end position="162"/>
    </location>
</feature>
<organism evidence="3 4">
    <name type="scientific">Venustampulla echinocandica</name>
    <dbReference type="NCBI Taxonomy" id="2656787"/>
    <lineage>
        <taxon>Eukaryota</taxon>
        <taxon>Fungi</taxon>
        <taxon>Dikarya</taxon>
        <taxon>Ascomycota</taxon>
        <taxon>Pezizomycotina</taxon>
        <taxon>Leotiomycetes</taxon>
        <taxon>Helotiales</taxon>
        <taxon>Pleuroascaceae</taxon>
        <taxon>Venustampulla</taxon>
    </lineage>
</organism>
<dbReference type="Proteomes" id="UP000254866">
    <property type="component" value="Unassembled WGS sequence"/>
</dbReference>
<feature type="transmembrane region" description="Helical" evidence="2">
    <location>
        <begin position="57"/>
        <end position="85"/>
    </location>
</feature>
<proteinExistence type="predicted"/>
<evidence type="ECO:0000313" key="4">
    <source>
        <dbReference type="Proteomes" id="UP000254866"/>
    </source>
</evidence>
<sequence>MAWLSTIASISSYLLLPLTFIFKSLLIVLAPVIHLGSYFAAAALLPLKLLVKFETLYIYLGVAAIIGLITGSILYLSSSILVMVFDLNSAPADRNQSAASIRATKEQKELEGAWKSSLSKSGPDRWRSKPTEWQDLDRGKRRDDTGLLGQTIIEEDDDSDEY</sequence>
<keyword evidence="2" id="KW-1133">Transmembrane helix</keyword>
<feature type="compositionally biased region" description="Basic and acidic residues" evidence="1">
    <location>
        <begin position="122"/>
        <end position="145"/>
    </location>
</feature>
<feature type="compositionally biased region" description="Basic and acidic residues" evidence="1">
    <location>
        <begin position="103"/>
        <end position="112"/>
    </location>
</feature>
<dbReference type="EMBL" id="NPIC01000006">
    <property type="protein sequence ID" value="RDL35115.1"/>
    <property type="molecule type" value="Genomic_DNA"/>
</dbReference>
<dbReference type="AlphaFoldDB" id="A0A370TIE7"/>
<dbReference type="OrthoDB" id="4502894at2759"/>
<evidence type="ECO:0000256" key="1">
    <source>
        <dbReference type="SAM" id="MobiDB-lite"/>
    </source>
</evidence>
<name>A0A370TIE7_9HELO</name>
<evidence type="ECO:0000256" key="2">
    <source>
        <dbReference type="SAM" id="Phobius"/>
    </source>
</evidence>
<feature type="transmembrane region" description="Helical" evidence="2">
    <location>
        <begin position="20"/>
        <end position="45"/>
    </location>
</feature>
<feature type="region of interest" description="Disordered" evidence="1">
    <location>
        <begin position="93"/>
        <end position="162"/>
    </location>
</feature>
<accession>A0A370TIE7</accession>
<dbReference type="GeneID" id="43599895"/>
<protein>
    <submittedName>
        <fullName evidence="3">Uncharacterized protein</fullName>
    </submittedName>
</protein>
<keyword evidence="2" id="KW-0472">Membrane</keyword>
<reference evidence="3 4" key="1">
    <citation type="journal article" date="2018" name="IMA Fungus">
        <title>IMA Genome-F 9: Draft genome sequence of Annulohypoxylon stygium, Aspergillus mulundensis, Berkeleyomyces basicola (syn. Thielaviopsis basicola), Ceratocystis smalleyi, two Cercospora beticola strains, Coleophoma cylindrospora, Fusarium fracticaudum, Phialophora cf. hyalina, and Morchella septimelata.</title>
        <authorList>
            <person name="Wingfield B.D."/>
            <person name="Bills G.F."/>
            <person name="Dong Y."/>
            <person name="Huang W."/>
            <person name="Nel W.J."/>
            <person name="Swalarsk-Parry B.S."/>
            <person name="Vaghefi N."/>
            <person name="Wilken P.M."/>
            <person name="An Z."/>
            <person name="de Beer Z.W."/>
            <person name="De Vos L."/>
            <person name="Chen L."/>
            <person name="Duong T.A."/>
            <person name="Gao Y."/>
            <person name="Hammerbacher A."/>
            <person name="Kikkert J.R."/>
            <person name="Li Y."/>
            <person name="Li H."/>
            <person name="Li K."/>
            <person name="Li Q."/>
            <person name="Liu X."/>
            <person name="Ma X."/>
            <person name="Naidoo K."/>
            <person name="Pethybridge S.J."/>
            <person name="Sun J."/>
            <person name="Steenkamp E.T."/>
            <person name="van der Nest M.A."/>
            <person name="van Wyk S."/>
            <person name="Wingfield M.J."/>
            <person name="Xiong C."/>
            <person name="Yue Q."/>
            <person name="Zhang X."/>
        </authorList>
    </citation>
    <scope>NUCLEOTIDE SEQUENCE [LARGE SCALE GENOMIC DNA]</scope>
    <source>
        <strain evidence="3 4">BP 5553</strain>
    </source>
</reference>
<dbReference type="RefSeq" id="XP_031867938.1">
    <property type="nucleotide sequence ID" value="XM_032015669.1"/>
</dbReference>
<evidence type="ECO:0000313" key="3">
    <source>
        <dbReference type="EMBL" id="RDL35115.1"/>
    </source>
</evidence>
<keyword evidence="2" id="KW-0812">Transmembrane</keyword>
<keyword evidence="4" id="KW-1185">Reference proteome</keyword>